<dbReference type="SUPFAM" id="SSF56784">
    <property type="entry name" value="HAD-like"/>
    <property type="match status" value="1"/>
</dbReference>
<comment type="catalytic activity">
    <reaction evidence="1 10">
        <text>2-phosphoglycolate + H2O = glycolate + phosphate</text>
        <dbReference type="Rhea" id="RHEA:14369"/>
        <dbReference type="ChEBI" id="CHEBI:15377"/>
        <dbReference type="ChEBI" id="CHEBI:29805"/>
        <dbReference type="ChEBI" id="CHEBI:43474"/>
        <dbReference type="ChEBI" id="CHEBI:58033"/>
        <dbReference type="EC" id="3.1.3.18"/>
    </reaction>
</comment>
<dbReference type="PRINTS" id="PR00413">
    <property type="entry name" value="HADHALOGNASE"/>
</dbReference>
<comment type="cofactor">
    <cofactor evidence="2 10">
        <name>Mg(2+)</name>
        <dbReference type="ChEBI" id="CHEBI:18420"/>
    </cofactor>
</comment>
<proteinExistence type="inferred from homology"/>
<dbReference type="GO" id="GO:0005829">
    <property type="term" value="C:cytosol"/>
    <property type="evidence" value="ECO:0007669"/>
    <property type="project" value="TreeGrafter"/>
</dbReference>
<evidence type="ECO:0000313" key="12">
    <source>
        <dbReference type="Proteomes" id="UP000019063"/>
    </source>
</evidence>
<dbReference type="InterPro" id="IPR006439">
    <property type="entry name" value="HAD-SF_hydro_IA"/>
</dbReference>
<dbReference type="STRING" id="1379903.ATO8_05571"/>
<evidence type="ECO:0000256" key="4">
    <source>
        <dbReference type="ARBA" id="ARBA00006171"/>
    </source>
</evidence>
<dbReference type="eggNOG" id="COG0546">
    <property type="taxonomic scope" value="Bacteria"/>
</dbReference>
<dbReference type="Proteomes" id="UP000019063">
    <property type="component" value="Unassembled WGS sequence"/>
</dbReference>
<keyword evidence="6 10" id="KW-0479">Metal-binding</keyword>
<dbReference type="NCBIfam" id="TIGR01549">
    <property type="entry name" value="HAD-SF-IA-v1"/>
    <property type="match status" value="1"/>
</dbReference>
<dbReference type="PANTHER" id="PTHR43434:SF1">
    <property type="entry name" value="PHOSPHOGLYCOLATE PHOSPHATASE"/>
    <property type="match status" value="1"/>
</dbReference>
<dbReference type="GO" id="GO:0046872">
    <property type="term" value="F:metal ion binding"/>
    <property type="evidence" value="ECO:0007669"/>
    <property type="project" value="UniProtKB-KW"/>
</dbReference>
<sequence>MARIVFDLDGTLIDSAPDIRRVANGVLAGVGAEKLSLEETVSFIGDGAGVFVHRMRAARGIPDADHEAMHAAFLDGYADAHDLTTPYPGAVAALELLRERGHRLAICTNKPAGPARAILEHLDLLAHFEALIGGDSLPQRKPDPAPLRAAAEVLGGEDAVLYVGDSEVDAATAQAAGLPFALFSGGYRKTEIATIPHTVTFDNHADLPALLCGMLA</sequence>
<evidence type="ECO:0000256" key="1">
    <source>
        <dbReference type="ARBA" id="ARBA00000830"/>
    </source>
</evidence>
<protein>
    <recommendedName>
        <fullName evidence="5 10">Phosphoglycolate phosphatase</fullName>
        <shortName evidence="10">PGP</shortName>
        <shortName evidence="10">PGPase</shortName>
        <ecNumber evidence="5 10">3.1.3.18</ecNumber>
    </recommendedName>
</protein>
<evidence type="ECO:0000256" key="10">
    <source>
        <dbReference type="HAMAP-Rule" id="MF_00495"/>
    </source>
</evidence>
<name>W4HM51_9RHOB</name>
<evidence type="ECO:0000256" key="5">
    <source>
        <dbReference type="ARBA" id="ARBA00013078"/>
    </source>
</evidence>
<dbReference type="GO" id="GO:0046295">
    <property type="term" value="P:glycolate biosynthetic process"/>
    <property type="evidence" value="ECO:0007669"/>
    <property type="project" value="UniProtKB-UniRule"/>
</dbReference>
<dbReference type="AlphaFoldDB" id="W4HM51"/>
<keyword evidence="7 10" id="KW-0378">Hydrolase</keyword>
<dbReference type="UniPathway" id="UPA00865">
    <property type="reaction ID" value="UER00834"/>
</dbReference>
<dbReference type="EC" id="3.1.3.18" evidence="5 10"/>
<dbReference type="GO" id="GO:0008967">
    <property type="term" value="F:phosphoglycolate phosphatase activity"/>
    <property type="evidence" value="ECO:0007669"/>
    <property type="project" value="UniProtKB-UniRule"/>
</dbReference>
<dbReference type="HAMAP" id="MF_00495">
    <property type="entry name" value="GPH_hydrolase_bact"/>
    <property type="match status" value="1"/>
</dbReference>
<dbReference type="PATRIC" id="fig|1317118.6.peg.1147"/>
<dbReference type="NCBIfam" id="TIGR01449">
    <property type="entry name" value="PGP_bact"/>
    <property type="match status" value="1"/>
</dbReference>
<dbReference type="InterPro" id="IPR023198">
    <property type="entry name" value="PGP-like_dom2"/>
</dbReference>
<evidence type="ECO:0000256" key="6">
    <source>
        <dbReference type="ARBA" id="ARBA00022723"/>
    </source>
</evidence>
<dbReference type="Gene3D" id="3.40.50.1000">
    <property type="entry name" value="HAD superfamily/HAD-like"/>
    <property type="match status" value="1"/>
</dbReference>
<evidence type="ECO:0000256" key="3">
    <source>
        <dbReference type="ARBA" id="ARBA00004818"/>
    </source>
</evidence>
<dbReference type="SFLD" id="SFLDG01129">
    <property type="entry name" value="C1.5:_HAD__Beta-PGM__Phosphata"/>
    <property type="match status" value="1"/>
</dbReference>
<feature type="binding site" evidence="10">
    <location>
        <position position="9"/>
    </location>
    <ligand>
        <name>Mg(2+)</name>
        <dbReference type="ChEBI" id="CHEBI:18420"/>
    </ligand>
</feature>
<comment type="similarity">
    <text evidence="4 10">Belongs to the HAD-like hydrolase superfamily. CbbY/CbbZ/Gph/YieH family.</text>
</comment>
<dbReference type="EMBL" id="AQQW01000003">
    <property type="protein sequence ID" value="ETW13473.1"/>
    <property type="molecule type" value="Genomic_DNA"/>
</dbReference>
<organism evidence="11 12">
    <name type="scientific">Roseivivax marinus</name>
    <dbReference type="NCBI Taxonomy" id="1379903"/>
    <lineage>
        <taxon>Bacteria</taxon>
        <taxon>Pseudomonadati</taxon>
        <taxon>Pseudomonadota</taxon>
        <taxon>Alphaproteobacteria</taxon>
        <taxon>Rhodobacterales</taxon>
        <taxon>Roseobacteraceae</taxon>
        <taxon>Roseivivax</taxon>
    </lineage>
</organism>
<dbReference type="RefSeq" id="WP_043842790.1">
    <property type="nucleotide sequence ID" value="NZ_AQQW01000003.1"/>
</dbReference>
<feature type="binding site" evidence="10">
    <location>
        <position position="7"/>
    </location>
    <ligand>
        <name>Mg(2+)</name>
        <dbReference type="ChEBI" id="CHEBI:18420"/>
    </ligand>
</feature>
<dbReference type="Gene3D" id="1.10.150.240">
    <property type="entry name" value="Putative phosphatase, domain 2"/>
    <property type="match status" value="1"/>
</dbReference>
<dbReference type="PANTHER" id="PTHR43434">
    <property type="entry name" value="PHOSPHOGLYCOLATE PHOSPHATASE"/>
    <property type="match status" value="1"/>
</dbReference>
<accession>W4HM51</accession>
<dbReference type="GO" id="GO:0005975">
    <property type="term" value="P:carbohydrate metabolic process"/>
    <property type="evidence" value="ECO:0007669"/>
    <property type="project" value="InterPro"/>
</dbReference>
<keyword evidence="8 10" id="KW-0460">Magnesium</keyword>
<reference evidence="11 12" key="1">
    <citation type="journal article" date="2014" name="Antonie Van Leeuwenhoek">
        <title>Roseivivax atlanticus sp. nov., isolated from surface seawater of the Atlantic Ocean.</title>
        <authorList>
            <person name="Li G."/>
            <person name="Lai Q."/>
            <person name="Liu X."/>
            <person name="Sun F."/>
            <person name="Shao Z."/>
        </authorList>
    </citation>
    <scope>NUCLEOTIDE SEQUENCE [LARGE SCALE GENOMIC DNA]</scope>
    <source>
        <strain evidence="11 12">22II-s10s</strain>
    </source>
</reference>
<comment type="function">
    <text evidence="10">Specifically catalyzes the dephosphorylation of 2-phosphoglycolate. Is involved in the dissimilation of the intracellular 2-phosphoglycolate formed during the DNA repair of 3'-phosphoglycolate ends, a major class of DNA lesions induced by oxidative stress.</text>
</comment>
<feature type="active site" description="Nucleophile" evidence="10">
    <location>
        <position position="7"/>
    </location>
</feature>
<evidence type="ECO:0000256" key="8">
    <source>
        <dbReference type="ARBA" id="ARBA00022842"/>
    </source>
</evidence>
<evidence type="ECO:0000256" key="7">
    <source>
        <dbReference type="ARBA" id="ARBA00022801"/>
    </source>
</evidence>
<dbReference type="InterPro" id="IPR023214">
    <property type="entry name" value="HAD_sf"/>
</dbReference>
<comment type="pathway">
    <text evidence="3 10">Organic acid metabolism; glycolate biosynthesis; glycolate from 2-phosphoglycolate: step 1/1.</text>
</comment>
<comment type="caution">
    <text evidence="11">The sequence shown here is derived from an EMBL/GenBank/DDBJ whole genome shotgun (WGS) entry which is preliminary data.</text>
</comment>
<keyword evidence="12" id="KW-1185">Reference proteome</keyword>
<dbReference type="SFLD" id="SFLDG01135">
    <property type="entry name" value="C1.5.6:_HAD__Beta-PGM__Phospha"/>
    <property type="match status" value="1"/>
</dbReference>
<dbReference type="InterPro" id="IPR036412">
    <property type="entry name" value="HAD-like_sf"/>
</dbReference>
<evidence type="ECO:0000313" key="11">
    <source>
        <dbReference type="EMBL" id="ETW13473.1"/>
    </source>
</evidence>
<dbReference type="InterPro" id="IPR037512">
    <property type="entry name" value="PGPase_prok"/>
</dbReference>
<feature type="binding site" evidence="10">
    <location>
        <position position="165"/>
    </location>
    <ligand>
        <name>Mg(2+)</name>
        <dbReference type="ChEBI" id="CHEBI:18420"/>
    </ligand>
</feature>
<evidence type="ECO:0000256" key="9">
    <source>
        <dbReference type="ARBA" id="ARBA00023277"/>
    </source>
</evidence>
<keyword evidence="9 10" id="KW-0119">Carbohydrate metabolism</keyword>
<gene>
    <name evidence="11" type="ORF">ATO8_05571</name>
</gene>
<dbReference type="Pfam" id="PF00702">
    <property type="entry name" value="Hydrolase"/>
    <property type="match status" value="1"/>
</dbReference>
<evidence type="ECO:0000256" key="2">
    <source>
        <dbReference type="ARBA" id="ARBA00001946"/>
    </source>
</evidence>
<dbReference type="InterPro" id="IPR050155">
    <property type="entry name" value="HAD-like_hydrolase_sf"/>
</dbReference>
<dbReference type="GO" id="GO:0006281">
    <property type="term" value="P:DNA repair"/>
    <property type="evidence" value="ECO:0007669"/>
    <property type="project" value="TreeGrafter"/>
</dbReference>
<dbReference type="SFLD" id="SFLDS00003">
    <property type="entry name" value="Haloacid_Dehalogenase"/>
    <property type="match status" value="1"/>
</dbReference>